<dbReference type="InterPro" id="IPR000172">
    <property type="entry name" value="GMC_OxRdtase_N"/>
</dbReference>
<feature type="domain" description="Glucose-methanol-choline oxidoreductase N-terminal" evidence="5">
    <location>
        <begin position="239"/>
        <end position="253"/>
    </location>
</feature>
<gene>
    <name evidence="6" type="ORF">GBAR_LOCUS25359</name>
</gene>
<dbReference type="GO" id="GO:0050660">
    <property type="term" value="F:flavin adenine dinucleotide binding"/>
    <property type="evidence" value="ECO:0007669"/>
    <property type="project" value="InterPro"/>
</dbReference>
<sequence length="299" mass="32612">MTQEHVRYDDIIIGAGSAGAVIAARLSEDPNRRVLLLEAGPDYTRVEDMPRDLLKPWVSWRDHDWGFKANARHGREFPLHRGKVMGGSSAVNGTIALRGVPGDFESWVAHGCDEWRFEDVLPYYRRLESDPEGGDFHGQSGPRAFYDACLDNGFNDIWDHNLPDATGVGPWPRNRSNGNRISTNIAYLLGIRDRENLTIRHGVLVDKLSFDGDQGARVDGVILSDGEVILADRVCVSAGTAVSPAILMRSGIGPAEKLSPHGIKQRVPLPGVGENLIDHCGTGVQAFPKADALCTTPTS</sequence>
<protein>
    <submittedName>
        <fullName evidence="6">Uncharacterized GMC-type oxidoreductase in thcA 5'region</fullName>
    </submittedName>
</protein>
<evidence type="ECO:0000256" key="1">
    <source>
        <dbReference type="ARBA" id="ARBA00001974"/>
    </source>
</evidence>
<evidence type="ECO:0000313" key="6">
    <source>
        <dbReference type="EMBL" id="CAI8045869.1"/>
    </source>
</evidence>
<organism evidence="6 7">
    <name type="scientific">Geodia barretti</name>
    <name type="common">Barrett's horny sponge</name>
    <dbReference type="NCBI Taxonomy" id="519541"/>
    <lineage>
        <taxon>Eukaryota</taxon>
        <taxon>Metazoa</taxon>
        <taxon>Porifera</taxon>
        <taxon>Demospongiae</taxon>
        <taxon>Heteroscleromorpha</taxon>
        <taxon>Tetractinellida</taxon>
        <taxon>Astrophorina</taxon>
        <taxon>Geodiidae</taxon>
        <taxon>Geodia</taxon>
    </lineage>
</organism>
<accession>A0AA35TDC0</accession>
<dbReference type="GO" id="GO:0016020">
    <property type="term" value="C:membrane"/>
    <property type="evidence" value="ECO:0007669"/>
    <property type="project" value="TreeGrafter"/>
</dbReference>
<dbReference type="PROSITE" id="PS00624">
    <property type="entry name" value="GMC_OXRED_2"/>
    <property type="match status" value="1"/>
</dbReference>
<comment type="cofactor">
    <cofactor evidence="1">
        <name>FAD</name>
        <dbReference type="ChEBI" id="CHEBI:57692"/>
    </cofactor>
</comment>
<keyword evidence="4" id="KW-0274">FAD</keyword>
<dbReference type="PANTHER" id="PTHR11552:SF147">
    <property type="entry name" value="CHOLINE DEHYDROGENASE, MITOCHONDRIAL"/>
    <property type="match status" value="1"/>
</dbReference>
<dbReference type="EMBL" id="CASHTH010003508">
    <property type="protein sequence ID" value="CAI8045869.1"/>
    <property type="molecule type" value="Genomic_DNA"/>
</dbReference>
<evidence type="ECO:0000256" key="4">
    <source>
        <dbReference type="ARBA" id="ARBA00022827"/>
    </source>
</evidence>
<evidence type="ECO:0000313" key="7">
    <source>
        <dbReference type="Proteomes" id="UP001174909"/>
    </source>
</evidence>
<name>A0AA35TDC0_GEOBA</name>
<comment type="similarity">
    <text evidence="2">Belongs to the GMC oxidoreductase family.</text>
</comment>
<dbReference type="Gene3D" id="3.50.50.60">
    <property type="entry name" value="FAD/NAD(P)-binding domain"/>
    <property type="match status" value="1"/>
</dbReference>
<evidence type="ECO:0000256" key="3">
    <source>
        <dbReference type="ARBA" id="ARBA00022630"/>
    </source>
</evidence>
<keyword evidence="7" id="KW-1185">Reference proteome</keyword>
<dbReference type="SUPFAM" id="SSF51905">
    <property type="entry name" value="FAD/NAD(P)-binding domain"/>
    <property type="match status" value="1"/>
</dbReference>
<dbReference type="PANTHER" id="PTHR11552">
    <property type="entry name" value="GLUCOSE-METHANOL-CHOLINE GMC OXIDOREDUCTASE"/>
    <property type="match status" value="1"/>
</dbReference>
<dbReference type="Pfam" id="PF00732">
    <property type="entry name" value="GMC_oxred_N"/>
    <property type="match status" value="1"/>
</dbReference>
<reference evidence="6" key="1">
    <citation type="submission" date="2023-03" db="EMBL/GenBank/DDBJ databases">
        <authorList>
            <person name="Steffen K."/>
            <person name="Cardenas P."/>
        </authorList>
    </citation>
    <scope>NUCLEOTIDE SEQUENCE</scope>
</reference>
<evidence type="ECO:0000256" key="2">
    <source>
        <dbReference type="ARBA" id="ARBA00010790"/>
    </source>
</evidence>
<evidence type="ECO:0000259" key="5">
    <source>
        <dbReference type="PROSITE" id="PS00624"/>
    </source>
</evidence>
<proteinExistence type="inferred from homology"/>
<dbReference type="Proteomes" id="UP001174909">
    <property type="component" value="Unassembled WGS sequence"/>
</dbReference>
<dbReference type="InterPro" id="IPR012132">
    <property type="entry name" value="GMC_OxRdtase"/>
</dbReference>
<dbReference type="AlphaFoldDB" id="A0AA35TDC0"/>
<comment type="caution">
    <text evidence="6">The sequence shown here is derived from an EMBL/GenBank/DDBJ whole genome shotgun (WGS) entry which is preliminary data.</text>
</comment>
<keyword evidence="3" id="KW-0285">Flavoprotein</keyword>
<dbReference type="GO" id="GO:0008812">
    <property type="term" value="F:choline dehydrogenase activity"/>
    <property type="evidence" value="ECO:0007669"/>
    <property type="project" value="TreeGrafter"/>
</dbReference>
<dbReference type="InterPro" id="IPR036188">
    <property type="entry name" value="FAD/NAD-bd_sf"/>
</dbReference>
<dbReference type="GO" id="GO:0019285">
    <property type="term" value="P:glycine betaine biosynthetic process from choline"/>
    <property type="evidence" value="ECO:0007669"/>
    <property type="project" value="TreeGrafter"/>
</dbReference>